<dbReference type="OrthoDB" id="7273451at2"/>
<keyword evidence="1" id="KW-0808">Transferase</keyword>
<evidence type="ECO:0000313" key="1">
    <source>
        <dbReference type="EMBL" id="MPR27471.1"/>
    </source>
</evidence>
<reference evidence="1 2" key="1">
    <citation type="journal article" date="2019" name="Syst. Appl. Microbiol.">
        <title>Microvirga tunisiensis sp. nov., a root nodule symbiotic bacterium isolated from Lupinus micranthus and L. luteus grown in Northern Tunisia.</title>
        <authorList>
            <person name="Msaddak A."/>
            <person name="Rejili M."/>
            <person name="Duran D."/>
            <person name="Mars M."/>
            <person name="Palacios J.M."/>
            <person name="Ruiz-Argueso T."/>
            <person name="Rey L."/>
            <person name="Imperial J."/>
        </authorList>
    </citation>
    <scope>NUCLEOTIDE SEQUENCE [LARGE SCALE GENOMIC DNA]</scope>
    <source>
        <strain evidence="1 2">Lmie10</strain>
    </source>
</reference>
<dbReference type="GO" id="GO:0008168">
    <property type="term" value="F:methyltransferase activity"/>
    <property type="evidence" value="ECO:0007669"/>
    <property type="project" value="UniProtKB-KW"/>
</dbReference>
<dbReference type="AlphaFoldDB" id="A0A5N7MK82"/>
<keyword evidence="2" id="KW-1185">Reference proteome</keyword>
<organism evidence="1 2">
    <name type="scientific">Microvirga tunisiensis</name>
    <dbReference type="NCBI Taxonomy" id="2108360"/>
    <lineage>
        <taxon>Bacteria</taxon>
        <taxon>Pseudomonadati</taxon>
        <taxon>Pseudomonadota</taxon>
        <taxon>Alphaproteobacteria</taxon>
        <taxon>Hyphomicrobiales</taxon>
        <taxon>Methylobacteriaceae</taxon>
        <taxon>Microvirga</taxon>
    </lineage>
</organism>
<dbReference type="Gene3D" id="3.40.50.150">
    <property type="entry name" value="Vaccinia Virus protein VP39"/>
    <property type="match status" value="1"/>
</dbReference>
<dbReference type="InterPro" id="IPR029063">
    <property type="entry name" value="SAM-dependent_MTases_sf"/>
</dbReference>
<dbReference type="RefSeq" id="WP_152713759.1">
    <property type="nucleotide sequence ID" value="NZ_VOSJ01000040.1"/>
</dbReference>
<accession>A0A5N7MK82</accession>
<dbReference type="SUPFAM" id="SSF53335">
    <property type="entry name" value="S-adenosyl-L-methionine-dependent methyltransferases"/>
    <property type="match status" value="1"/>
</dbReference>
<dbReference type="GO" id="GO:0032259">
    <property type="term" value="P:methylation"/>
    <property type="evidence" value="ECO:0007669"/>
    <property type="project" value="UniProtKB-KW"/>
</dbReference>
<sequence>MSGFDPEWLSLREPVDHRSRARGPRDACARYSGGFERITVLDLGSGTGSNLRASWFHLPAWQDWCLVDHDPALLEAARRMLPTWACASRTDGERLALERSGKTLTVSFERADLMTDIEGPIARRPDLVTAAAFFDLVSCAWIDRFADALADSRLPLYAVLTYDGNARWEPGHPIDAKVNAAFNEHQTRNKGLGPAAGPHATRHLVAALRARSYAVEIGDSPWLLTRDDNRLIQSLANGIEQAVGETGLVPGETLAAWREAHSHPERCEIGHVDLFASPM</sequence>
<name>A0A5N7MK82_9HYPH</name>
<proteinExistence type="predicted"/>
<comment type="caution">
    <text evidence="1">The sequence shown here is derived from an EMBL/GenBank/DDBJ whole genome shotgun (WGS) entry which is preliminary data.</text>
</comment>
<dbReference type="EMBL" id="VOSK01000091">
    <property type="protein sequence ID" value="MPR27471.1"/>
    <property type="molecule type" value="Genomic_DNA"/>
</dbReference>
<gene>
    <name evidence="1" type="ORF">FS320_20375</name>
</gene>
<evidence type="ECO:0000313" key="2">
    <source>
        <dbReference type="Proteomes" id="UP000403266"/>
    </source>
</evidence>
<keyword evidence="1" id="KW-0489">Methyltransferase</keyword>
<protein>
    <submittedName>
        <fullName evidence="1">Class I SAM-dependent methyltransferase</fullName>
    </submittedName>
</protein>
<dbReference type="Proteomes" id="UP000403266">
    <property type="component" value="Unassembled WGS sequence"/>
</dbReference>